<accession>A0ACB8DWF2</accession>
<dbReference type="Proteomes" id="UP000821865">
    <property type="component" value="Chromosome 1"/>
</dbReference>
<name>A0ACB8DWF2_DERSI</name>
<protein>
    <submittedName>
        <fullName evidence="1">Uncharacterized protein</fullName>
    </submittedName>
</protein>
<evidence type="ECO:0000313" key="1">
    <source>
        <dbReference type="EMBL" id="KAH7978825.1"/>
    </source>
</evidence>
<organism evidence="1 2">
    <name type="scientific">Dermacentor silvarum</name>
    <name type="common">Tick</name>
    <dbReference type="NCBI Taxonomy" id="543639"/>
    <lineage>
        <taxon>Eukaryota</taxon>
        <taxon>Metazoa</taxon>
        <taxon>Ecdysozoa</taxon>
        <taxon>Arthropoda</taxon>
        <taxon>Chelicerata</taxon>
        <taxon>Arachnida</taxon>
        <taxon>Acari</taxon>
        <taxon>Parasitiformes</taxon>
        <taxon>Ixodida</taxon>
        <taxon>Ixodoidea</taxon>
        <taxon>Ixodidae</taxon>
        <taxon>Rhipicephalinae</taxon>
        <taxon>Dermacentor</taxon>
    </lineage>
</organism>
<reference evidence="1" key="1">
    <citation type="submission" date="2020-05" db="EMBL/GenBank/DDBJ databases">
        <title>Large-scale comparative analyses of tick genomes elucidate their genetic diversity and vector capacities.</title>
        <authorList>
            <person name="Jia N."/>
            <person name="Wang J."/>
            <person name="Shi W."/>
            <person name="Du L."/>
            <person name="Sun Y."/>
            <person name="Zhan W."/>
            <person name="Jiang J."/>
            <person name="Wang Q."/>
            <person name="Zhang B."/>
            <person name="Ji P."/>
            <person name="Sakyi L.B."/>
            <person name="Cui X."/>
            <person name="Yuan T."/>
            <person name="Jiang B."/>
            <person name="Yang W."/>
            <person name="Lam T.T.-Y."/>
            <person name="Chang Q."/>
            <person name="Ding S."/>
            <person name="Wang X."/>
            <person name="Zhu J."/>
            <person name="Ruan X."/>
            <person name="Zhao L."/>
            <person name="Wei J."/>
            <person name="Que T."/>
            <person name="Du C."/>
            <person name="Cheng J."/>
            <person name="Dai P."/>
            <person name="Han X."/>
            <person name="Huang E."/>
            <person name="Gao Y."/>
            <person name="Liu J."/>
            <person name="Shao H."/>
            <person name="Ye R."/>
            <person name="Li L."/>
            <person name="Wei W."/>
            <person name="Wang X."/>
            <person name="Wang C."/>
            <person name="Yang T."/>
            <person name="Huo Q."/>
            <person name="Li W."/>
            <person name="Guo W."/>
            <person name="Chen H."/>
            <person name="Zhou L."/>
            <person name="Ni X."/>
            <person name="Tian J."/>
            <person name="Zhou Y."/>
            <person name="Sheng Y."/>
            <person name="Liu T."/>
            <person name="Pan Y."/>
            <person name="Xia L."/>
            <person name="Li J."/>
            <person name="Zhao F."/>
            <person name="Cao W."/>
        </authorList>
    </citation>
    <scope>NUCLEOTIDE SEQUENCE</scope>
    <source>
        <strain evidence="1">Dsil-2018</strain>
    </source>
</reference>
<dbReference type="EMBL" id="CM023470">
    <property type="protein sequence ID" value="KAH7978825.1"/>
    <property type="molecule type" value="Genomic_DNA"/>
</dbReference>
<proteinExistence type="predicted"/>
<comment type="caution">
    <text evidence="1">The sequence shown here is derived from an EMBL/GenBank/DDBJ whole genome shotgun (WGS) entry which is preliminary data.</text>
</comment>
<evidence type="ECO:0000313" key="2">
    <source>
        <dbReference type="Proteomes" id="UP000821865"/>
    </source>
</evidence>
<keyword evidence="2" id="KW-1185">Reference proteome</keyword>
<gene>
    <name evidence="1" type="ORF">HPB49_006891</name>
</gene>
<sequence length="439" mass="48520">MESSFTRKLNYPGQCGCLRIKIALTKQQASPALLWYLSLPDSEDSLGELPKDVSTILEEPQLEAPLEMEHDPSPVKSFSEPEEVPTPPVRDELALQDHDLSAEPRNERLADPLESQLRIFDHSLAESAAIHPELTKTSLKEDKVASTAEVITTEDLPLMKKSSYQTRNRPHAYEEAQLSSVSNMFPVQSEQHLQISEQSSSESAPLHPELNDDPLGCWAAGMAEAISSEDLPMQPDSTNQTRNSLQDSAHTQLSPVPSPEKLAPPPSEGQPVPPPLSQRNTLLVRRKTTPVLAKVKDSRTVGAEAAPPIRARSALANQYLQNIGHLRSAEGDHTFQLAKDPMGIETTMEQTDNGNKEEFEELTLKLPDAEQSMTSQADQQQEADAKPNDFATLPVCGRIAFWRERETDAFCKSRVADSKVCKQDRSPISASVMRPDPQQ</sequence>